<feature type="region of interest" description="Disordered" evidence="2">
    <location>
        <begin position="226"/>
        <end position="245"/>
    </location>
</feature>
<dbReference type="Proteomes" id="UP000663825">
    <property type="component" value="Unassembled WGS sequence"/>
</dbReference>
<dbReference type="AlphaFoldDB" id="A0A817MJJ7"/>
<dbReference type="EMBL" id="CAJNXB010000572">
    <property type="protein sequence ID" value="CAF3069857.1"/>
    <property type="molecule type" value="Genomic_DNA"/>
</dbReference>
<name>A0A817MJJ7_9BILA</name>
<protein>
    <submittedName>
        <fullName evidence="3">Uncharacterized protein</fullName>
    </submittedName>
</protein>
<gene>
    <name evidence="3" type="ORF">TIS948_LOCUS5031</name>
</gene>
<proteinExistence type="predicted"/>
<evidence type="ECO:0000313" key="3">
    <source>
        <dbReference type="EMBL" id="CAF3069857.1"/>
    </source>
</evidence>
<keyword evidence="1" id="KW-0175">Coiled coil</keyword>
<feature type="coiled-coil region" evidence="1">
    <location>
        <begin position="106"/>
        <end position="189"/>
    </location>
</feature>
<comment type="caution">
    <text evidence="3">The sequence shown here is derived from an EMBL/GenBank/DDBJ whole genome shotgun (WGS) entry which is preliminary data.</text>
</comment>
<organism evidence="3 4">
    <name type="scientific">Rotaria socialis</name>
    <dbReference type="NCBI Taxonomy" id="392032"/>
    <lineage>
        <taxon>Eukaryota</taxon>
        <taxon>Metazoa</taxon>
        <taxon>Spiralia</taxon>
        <taxon>Gnathifera</taxon>
        <taxon>Rotifera</taxon>
        <taxon>Eurotatoria</taxon>
        <taxon>Bdelloidea</taxon>
        <taxon>Philodinida</taxon>
        <taxon>Philodinidae</taxon>
        <taxon>Rotaria</taxon>
    </lineage>
</organism>
<sequence length="884" mass="103210">MTTTNSTSDVMDQLSPTLALDISMKEIDQNGREDERMVLVFNAFDQIIPQLGVFSPITAKLRNEFFDFIYSGQFTVEKIHNKTPKKRKRIACVERLAFKVLCHRLIDQHHEQSNMFENKIADMETNLAGKNRDLNQAFEKVEQIENAKQKLIDELASLKRTLNEKDNEIQKLKEECDRIRYNSDQEINKTRLQVKEIIENQAATEALIDDLSKYKQGYDEMQEAFTDNSTRAPSAKRRAAQDDNDNDAYVDVKNQIMLDIQVALRLEDQLSTLLNMTTEEYDQILDDEHTKLLQTQQFPSECHFIWDNIAAEKLRYAQTIKEIREEIDITQRHRRSLEEKLEMIVIKENEELKNRKVTAVFTANEAAQKTGKISNPLHGLEHAFESAGRKTDMIGYAPQERIISRFSYMLESSNNGRAWADFELSSFCDSCADKTYLCPHKFAEAQIIARVPDGTKYIRISRPILKYNDTLVRSVMIDNQTLFDQMLPPIYQQNTASIMRTNYPGYFNTDQQSQRRYFNTDQQSQRRTVSSDSQLDAGPLIHSFDRVWADYKKRTNIERPVPRPFSIERLLTLMTEIIAYECYCDSRLLTVTGNIVDDIYEFFNKRYSTIDDITFNAVHDLFTSLVAYKNEFKILELFSHILIGNIDLAGIYYVTLLGDILDKIEWNETDDIRVFFNSIYPFLDEEGLDTVVIDFISYTENKISRHLVIEFIITLLLKGKEPLIQEMQYKLSVQLTQNFDMMNELEFHTAIENIAYTADERIVSRFFKRAERHSHWDNLQGFVLMTKLAHIAAFIYFTQLIEEQKEPLNERILKEYNLRRKSDGIDREGRAGKQITHEQMEPIKYFKLKALGQILYEPNITELPDDRKNLNASASFENENISQS</sequence>
<evidence type="ECO:0000313" key="4">
    <source>
        <dbReference type="Proteomes" id="UP000663825"/>
    </source>
</evidence>
<evidence type="ECO:0000256" key="2">
    <source>
        <dbReference type="SAM" id="MobiDB-lite"/>
    </source>
</evidence>
<reference evidence="3" key="1">
    <citation type="submission" date="2021-02" db="EMBL/GenBank/DDBJ databases">
        <authorList>
            <person name="Nowell W R."/>
        </authorList>
    </citation>
    <scope>NUCLEOTIDE SEQUENCE</scope>
</reference>
<accession>A0A817MJJ7</accession>
<dbReference type="OrthoDB" id="2142729at2759"/>
<evidence type="ECO:0000256" key="1">
    <source>
        <dbReference type="SAM" id="Coils"/>
    </source>
</evidence>